<reference evidence="3 4" key="1">
    <citation type="submission" date="2011-08" db="EMBL/GenBank/DDBJ databases">
        <authorList>
            <person name="Weinstock G."/>
            <person name="Sodergren E."/>
            <person name="Clifton S."/>
            <person name="Fulton L."/>
            <person name="Fulton B."/>
            <person name="Courtney L."/>
            <person name="Fronick C."/>
            <person name="Harrison M."/>
            <person name="Strong C."/>
            <person name="Farmer C."/>
            <person name="Delahaunty K."/>
            <person name="Markovic C."/>
            <person name="Hall O."/>
            <person name="Minx P."/>
            <person name="Tomlinson C."/>
            <person name="Mitreva M."/>
            <person name="Hou S."/>
            <person name="Chen J."/>
            <person name="Wollam A."/>
            <person name="Pepin K.H."/>
            <person name="Johnson M."/>
            <person name="Bhonagiri V."/>
            <person name="Zhang X."/>
            <person name="Suruliraj S."/>
            <person name="Warren W."/>
            <person name="Chinwalla A."/>
            <person name="Mardis E.R."/>
            <person name="Wilson R.K."/>
        </authorList>
    </citation>
    <scope>NUCLEOTIDE SEQUENCE [LARGE SCALE GENOMIC DNA]</scope>
    <source>
        <strain evidence="3 4">DSM 18206</strain>
    </source>
</reference>
<proteinExistence type="predicted"/>
<dbReference type="NCBIfam" id="TIGR03696">
    <property type="entry name" value="Rhs_assc_core"/>
    <property type="match status" value="1"/>
</dbReference>
<dbReference type="RefSeq" id="WP_007897256.1">
    <property type="nucleotide sequence ID" value="NZ_JH379367.1"/>
</dbReference>
<dbReference type="Gene3D" id="2.180.10.10">
    <property type="entry name" value="RHS repeat-associated core"/>
    <property type="match status" value="1"/>
</dbReference>
<dbReference type="InterPro" id="IPR050708">
    <property type="entry name" value="T6SS_VgrG/RHS"/>
</dbReference>
<dbReference type="PANTHER" id="PTHR32305:SF15">
    <property type="entry name" value="PROTEIN RHSA-RELATED"/>
    <property type="match status" value="1"/>
</dbReference>
<dbReference type="HOGENOM" id="CLU_808572_0_0_10"/>
<dbReference type="PRINTS" id="PR00394">
    <property type="entry name" value="RHSPROTEIN"/>
</dbReference>
<dbReference type="PANTHER" id="PTHR32305">
    <property type="match status" value="1"/>
</dbReference>
<dbReference type="InterPro" id="IPR056823">
    <property type="entry name" value="TEN-like_YD-shell"/>
</dbReference>
<evidence type="ECO:0000313" key="4">
    <source>
        <dbReference type="Proteomes" id="UP000004407"/>
    </source>
</evidence>
<dbReference type="EMBL" id="AFZZ01000045">
    <property type="protein sequence ID" value="EHJ41827.1"/>
    <property type="molecule type" value="Genomic_DNA"/>
</dbReference>
<gene>
    <name evidence="3" type="ORF">HMPREF0673_00364</name>
</gene>
<dbReference type="Proteomes" id="UP000004407">
    <property type="component" value="Unassembled WGS sequence"/>
</dbReference>
<dbReference type="Pfam" id="PF25023">
    <property type="entry name" value="TEN_YD-shell"/>
    <property type="match status" value="1"/>
</dbReference>
<dbReference type="AlphaFoldDB" id="G6AUS9"/>
<dbReference type="PATRIC" id="fig|1002367.3.peg.291"/>
<organism evidence="3 4">
    <name type="scientific">Leyella stercorea DSM 18206</name>
    <dbReference type="NCBI Taxonomy" id="1002367"/>
    <lineage>
        <taxon>Bacteria</taxon>
        <taxon>Pseudomonadati</taxon>
        <taxon>Bacteroidota</taxon>
        <taxon>Bacteroidia</taxon>
        <taxon>Bacteroidales</taxon>
        <taxon>Prevotellaceae</taxon>
        <taxon>Leyella</taxon>
    </lineage>
</organism>
<dbReference type="GeneID" id="80457939"/>
<comment type="caution">
    <text evidence="3">The sequence shown here is derived from an EMBL/GenBank/DDBJ whole genome shotgun (WGS) entry which is preliminary data.</text>
</comment>
<evidence type="ECO:0000256" key="1">
    <source>
        <dbReference type="ARBA" id="ARBA00022737"/>
    </source>
</evidence>
<keyword evidence="1" id="KW-0677">Repeat</keyword>
<evidence type="ECO:0000259" key="2">
    <source>
        <dbReference type="Pfam" id="PF25023"/>
    </source>
</evidence>
<dbReference type="InterPro" id="IPR022385">
    <property type="entry name" value="Rhs_assc_core"/>
</dbReference>
<evidence type="ECO:0000313" key="3">
    <source>
        <dbReference type="EMBL" id="EHJ41827.1"/>
    </source>
</evidence>
<feature type="domain" description="Teneurin-like YD-shell" evidence="2">
    <location>
        <begin position="58"/>
        <end position="156"/>
    </location>
</feature>
<name>G6AUS9_9BACT</name>
<dbReference type="eggNOG" id="COG3209">
    <property type="taxonomic scope" value="Bacteria"/>
</dbReference>
<accession>G6AUS9</accession>
<protein>
    <submittedName>
        <fullName evidence="3">RHS repeat-associated core domain protein</fullName>
    </submittedName>
</protein>
<feature type="non-terminal residue" evidence="3">
    <location>
        <position position="1"/>
    </location>
</feature>
<sequence>DALGRRVSKRTGDTVHRFGWDGNVVLHEWDTDEALRPRLVTDETGREEYDGTEKPEGLVTWVYDGTSFTPVAKVTDGERYTIVHDYLGTPTQAYDSKGKLVWEMLLDVYGEVKECHGDRTLVPFRYQGQYEDEETGLYYNRFRYYSPQMGMYISSDPIGLAGNNPTLYGYVQDVNTWMDIFGLLEALTELAKEISESANHFLAEVCRTVAVGQDATGGLFAASSNGLDPGQVAKCQELGVTPLNTSTVHVNGQNLHAEEVLLKNVENLKTVATWKRMPCGPGEHNCMQQLKDLGIKVECH</sequence>